<dbReference type="EMBL" id="CP000934">
    <property type="protein sequence ID" value="ACE83263.1"/>
    <property type="molecule type" value="Genomic_DNA"/>
</dbReference>
<dbReference type="AlphaFoldDB" id="B3PJC0"/>
<accession>B3PJC0</accession>
<dbReference type="Proteomes" id="UP000001036">
    <property type="component" value="Chromosome"/>
</dbReference>
<name>B3PJC0_CELJU</name>
<sequence length="48" mass="5420">MNSSPDLYSLHQTIPYGDSPSTIQIIDQDLAGQGLPYFIMLYVLRHLP</sequence>
<dbReference type="KEGG" id="cja:CJA_2233"/>
<dbReference type="HOGENOM" id="CLU_3150869_0_0_6"/>
<evidence type="ECO:0000313" key="2">
    <source>
        <dbReference type="Proteomes" id="UP000001036"/>
    </source>
</evidence>
<gene>
    <name evidence="1" type="ordered locus">CJA_2233</name>
</gene>
<organism evidence="1 2">
    <name type="scientific">Cellvibrio japonicus (strain Ueda107)</name>
    <name type="common">Pseudomonas fluorescens subsp. cellulosa</name>
    <dbReference type="NCBI Taxonomy" id="498211"/>
    <lineage>
        <taxon>Bacteria</taxon>
        <taxon>Pseudomonadati</taxon>
        <taxon>Pseudomonadota</taxon>
        <taxon>Gammaproteobacteria</taxon>
        <taxon>Cellvibrionales</taxon>
        <taxon>Cellvibrionaceae</taxon>
        <taxon>Cellvibrio</taxon>
    </lineage>
</organism>
<keyword evidence="2" id="KW-1185">Reference proteome</keyword>
<proteinExistence type="predicted"/>
<protein>
    <submittedName>
        <fullName evidence="1">Uncharacterized protein</fullName>
    </submittedName>
</protein>
<evidence type="ECO:0000313" key="1">
    <source>
        <dbReference type="EMBL" id="ACE83263.1"/>
    </source>
</evidence>
<reference evidence="1 2" key="1">
    <citation type="journal article" date="2008" name="J. Bacteriol.">
        <title>Insights into plant cell wall degradation from the genome sequence of the soil bacterium Cellvibrio japonicus.</title>
        <authorList>
            <person name="Deboy R.T."/>
            <person name="Mongodin E.F."/>
            <person name="Fouts D.E."/>
            <person name="Tailford L.E."/>
            <person name="Khouri H."/>
            <person name="Emerson J.B."/>
            <person name="Mohamoud Y."/>
            <person name="Watkins K."/>
            <person name="Henrissat B."/>
            <person name="Gilbert H.J."/>
            <person name="Nelson K.E."/>
        </authorList>
    </citation>
    <scope>NUCLEOTIDE SEQUENCE [LARGE SCALE GENOMIC DNA]</scope>
    <source>
        <strain evidence="1 2">Ueda107</strain>
    </source>
</reference>